<protein>
    <submittedName>
        <fullName evidence="1">Uncharacterized protein</fullName>
    </submittedName>
</protein>
<gene>
    <name evidence="1" type="ORF">FNYG_12442</name>
</gene>
<dbReference type="OrthoDB" id="5065185at2759"/>
<dbReference type="EMBL" id="MTQA01000214">
    <property type="protein sequence ID" value="PNP74393.1"/>
    <property type="molecule type" value="Genomic_DNA"/>
</dbReference>
<dbReference type="AlphaFoldDB" id="A0A2K0VWJ5"/>
<proteinExistence type="predicted"/>
<comment type="caution">
    <text evidence="1">The sequence shown here is derived from an EMBL/GenBank/DDBJ whole genome shotgun (WGS) entry which is preliminary data.</text>
</comment>
<accession>A0A2K0VWJ5</accession>
<reference evidence="1 2" key="1">
    <citation type="submission" date="2017-06" db="EMBL/GenBank/DDBJ databases">
        <title>Genome of Fusarium nygamai isolate CS10214.</title>
        <authorList>
            <person name="Gardiner D.M."/>
            <person name="Obanor F."/>
            <person name="Kazan K."/>
        </authorList>
    </citation>
    <scope>NUCLEOTIDE SEQUENCE [LARGE SCALE GENOMIC DNA]</scope>
    <source>
        <strain evidence="1 2">CS10214</strain>
    </source>
</reference>
<keyword evidence="2" id="KW-1185">Reference proteome</keyword>
<organism evidence="1 2">
    <name type="scientific">Gibberella nygamai</name>
    <name type="common">Bean root rot disease fungus</name>
    <name type="synonym">Fusarium nygamai</name>
    <dbReference type="NCBI Taxonomy" id="42673"/>
    <lineage>
        <taxon>Eukaryota</taxon>
        <taxon>Fungi</taxon>
        <taxon>Dikarya</taxon>
        <taxon>Ascomycota</taxon>
        <taxon>Pezizomycotina</taxon>
        <taxon>Sordariomycetes</taxon>
        <taxon>Hypocreomycetidae</taxon>
        <taxon>Hypocreales</taxon>
        <taxon>Nectriaceae</taxon>
        <taxon>Fusarium</taxon>
        <taxon>Fusarium fujikuroi species complex</taxon>
    </lineage>
</organism>
<evidence type="ECO:0000313" key="1">
    <source>
        <dbReference type="EMBL" id="PNP74393.1"/>
    </source>
</evidence>
<dbReference type="Proteomes" id="UP000236664">
    <property type="component" value="Unassembled WGS sequence"/>
</dbReference>
<evidence type="ECO:0000313" key="2">
    <source>
        <dbReference type="Proteomes" id="UP000236664"/>
    </source>
</evidence>
<name>A0A2K0VWJ5_GIBNY</name>
<sequence length="66" mass="7147">MISDDLTRGMKVVTTHDVLDAASIDNPEKYMPKEDVEADNVNKVLKVVVSVGLNEVPVVVACSQGY</sequence>